<sequence>MISSKTIKILKIILFIFIFIFLWIKYDQYSTQLKLLLLLNENNACSFDNIVGCQMSKIRHRTFLYIIWGGAGFGSEINQLLLAFAYSISTKRHFLIDSRQWNYGNFNHYFNISSTNYYFQSNRQFLVENNALNNEIDHLKTTRIGTQVRKFWLATRQVQSFEMKRQVAQFLWKSISKETLNFIENCQIKNFTNYIGIHIRKGDKLKSEAPSISLEKHIKSIENIFNKTKTIQNIFVASDDLTVIKQFRHLKPIWNFFQINYNNYQHTNRTGHFQSKFNRLSFERKLFETRLLMCELQMLINSQYVLCSMYSNMCRLLKILRYQHPATTISLDRSWYPT</sequence>
<comment type="caution">
    <text evidence="3">The sequence shown here is derived from an EMBL/GenBank/DDBJ whole genome shotgun (WGS) entry which is preliminary data.</text>
</comment>
<keyword evidence="1" id="KW-0472">Membrane</keyword>
<dbReference type="Pfam" id="PF19745">
    <property type="entry name" value="FUT8_N_cat"/>
    <property type="match status" value="1"/>
</dbReference>
<dbReference type="EMBL" id="CAJNOV010010331">
    <property type="protein sequence ID" value="CAF1401287.1"/>
    <property type="molecule type" value="Genomic_DNA"/>
</dbReference>
<dbReference type="GO" id="GO:0006487">
    <property type="term" value="P:protein N-linked glycosylation"/>
    <property type="evidence" value="ECO:0007669"/>
    <property type="project" value="TreeGrafter"/>
</dbReference>
<dbReference type="PANTHER" id="PTHR13132:SF29">
    <property type="entry name" value="ALPHA-(1,6)-FUCOSYLTRANSFERASE"/>
    <property type="match status" value="1"/>
</dbReference>
<organism evidence="3 5">
    <name type="scientific">Rotaria magnacalcarata</name>
    <dbReference type="NCBI Taxonomy" id="392030"/>
    <lineage>
        <taxon>Eukaryota</taxon>
        <taxon>Metazoa</taxon>
        <taxon>Spiralia</taxon>
        <taxon>Gnathifera</taxon>
        <taxon>Rotifera</taxon>
        <taxon>Eurotatoria</taxon>
        <taxon>Bdelloidea</taxon>
        <taxon>Philodinida</taxon>
        <taxon>Philodinidae</taxon>
        <taxon>Rotaria</taxon>
    </lineage>
</organism>
<evidence type="ECO:0000313" key="3">
    <source>
        <dbReference type="EMBL" id="CAF1401287.1"/>
    </source>
</evidence>
<dbReference type="Proteomes" id="UP000663855">
    <property type="component" value="Unassembled WGS sequence"/>
</dbReference>
<dbReference type="AlphaFoldDB" id="A0A815KV96"/>
<name>A0A815KV96_9BILA</name>
<keyword evidence="1" id="KW-0812">Transmembrane</keyword>
<dbReference type="EMBL" id="CAJOBH010009742">
    <property type="protein sequence ID" value="CAF4148275.1"/>
    <property type="molecule type" value="Genomic_DNA"/>
</dbReference>
<keyword evidence="1" id="KW-1133">Transmembrane helix</keyword>
<gene>
    <name evidence="4" type="ORF">BYL167_LOCUS21397</name>
    <name evidence="3" type="ORF">CJN711_LOCUS21984</name>
</gene>
<proteinExistence type="predicted"/>
<evidence type="ECO:0000313" key="4">
    <source>
        <dbReference type="EMBL" id="CAF4148275.1"/>
    </source>
</evidence>
<evidence type="ECO:0000256" key="1">
    <source>
        <dbReference type="SAM" id="Phobius"/>
    </source>
</evidence>
<dbReference type="Proteomes" id="UP000681967">
    <property type="component" value="Unassembled WGS sequence"/>
</dbReference>
<feature type="transmembrane region" description="Helical" evidence="1">
    <location>
        <begin position="6"/>
        <end position="24"/>
    </location>
</feature>
<dbReference type="Gene3D" id="3.40.50.11350">
    <property type="match status" value="1"/>
</dbReference>
<accession>A0A815KV96</accession>
<reference evidence="3" key="1">
    <citation type="submission" date="2021-02" db="EMBL/GenBank/DDBJ databases">
        <authorList>
            <person name="Nowell W R."/>
        </authorList>
    </citation>
    <scope>NUCLEOTIDE SEQUENCE</scope>
</reference>
<dbReference type="InterPro" id="IPR045573">
    <property type="entry name" value="Fut8_N_cat"/>
</dbReference>
<feature type="domain" description="Alpha-(1,6)-fucosyltransferase N- and catalytic" evidence="2">
    <location>
        <begin position="168"/>
        <end position="316"/>
    </location>
</feature>
<evidence type="ECO:0000313" key="5">
    <source>
        <dbReference type="Proteomes" id="UP000663855"/>
    </source>
</evidence>
<dbReference type="PANTHER" id="PTHR13132">
    <property type="entry name" value="ALPHA- 1,6 -FUCOSYLTRANSFERASE"/>
    <property type="match status" value="1"/>
</dbReference>
<evidence type="ECO:0000259" key="2">
    <source>
        <dbReference type="Pfam" id="PF19745"/>
    </source>
</evidence>
<protein>
    <recommendedName>
        <fullName evidence="2">Alpha-(1,6)-fucosyltransferase N- and catalytic domain-containing protein</fullName>
    </recommendedName>
</protein>
<dbReference type="GO" id="GO:0046921">
    <property type="term" value="F:alpha-(1-&gt;6)-fucosyltransferase activity"/>
    <property type="evidence" value="ECO:0007669"/>
    <property type="project" value="TreeGrafter"/>
</dbReference>
<feature type="transmembrane region" description="Helical" evidence="1">
    <location>
        <begin position="63"/>
        <end position="86"/>
    </location>
</feature>